<evidence type="ECO:0000313" key="1">
    <source>
        <dbReference type="EMBL" id="GBF34916.1"/>
    </source>
</evidence>
<evidence type="ECO:0008006" key="3">
    <source>
        <dbReference type="Google" id="ProtNLM"/>
    </source>
</evidence>
<keyword evidence="2" id="KW-1185">Reference proteome</keyword>
<reference evidence="2" key="1">
    <citation type="submission" date="2018-02" db="EMBL/GenBank/DDBJ databases">
        <title>Genome sequence of Desulfocucumis palustris strain NAW-5.</title>
        <authorList>
            <person name="Watanabe M."/>
            <person name="Kojima H."/>
            <person name="Fukui M."/>
        </authorList>
    </citation>
    <scope>NUCLEOTIDE SEQUENCE [LARGE SCALE GENOMIC DNA]</scope>
    <source>
        <strain evidence="2">NAW-5</strain>
    </source>
</reference>
<comment type="caution">
    <text evidence="1">The sequence shown here is derived from an EMBL/GenBank/DDBJ whole genome shotgun (WGS) entry which is preliminary data.</text>
</comment>
<dbReference type="Gene3D" id="1.10.760.20">
    <property type="entry name" value="Protein of unknown function DUF3243"/>
    <property type="match status" value="1"/>
</dbReference>
<name>A0A2L2XKV2_9FIRM</name>
<dbReference type="InterPro" id="IPR024702">
    <property type="entry name" value="Uncharacterised_YmfJ"/>
</dbReference>
<dbReference type="InterPro" id="IPR038292">
    <property type="entry name" value="YmfJ/YflH_sf"/>
</dbReference>
<dbReference type="Proteomes" id="UP000239549">
    <property type="component" value="Unassembled WGS sequence"/>
</dbReference>
<organism evidence="1 2">
    <name type="scientific">Desulfocucumis palustris</name>
    <dbReference type="NCBI Taxonomy" id="1898651"/>
    <lineage>
        <taxon>Bacteria</taxon>
        <taxon>Bacillati</taxon>
        <taxon>Bacillota</taxon>
        <taxon>Clostridia</taxon>
        <taxon>Eubacteriales</taxon>
        <taxon>Desulfocucumaceae</taxon>
        <taxon>Desulfocucumis</taxon>
    </lineage>
</organism>
<gene>
    <name evidence="1" type="ORF">DCCM_4036</name>
</gene>
<evidence type="ECO:0000313" key="2">
    <source>
        <dbReference type="Proteomes" id="UP000239549"/>
    </source>
</evidence>
<accession>A0A2L2XKV2</accession>
<dbReference type="PIRSF" id="PIRSF004764">
    <property type="entry name" value="YmfJ"/>
    <property type="match status" value="1"/>
</dbReference>
<dbReference type="InterPro" id="IPR021637">
    <property type="entry name" value="DUF3243"/>
</dbReference>
<dbReference type="EMBL" id="BFAV01000153">
    <property type="protein sequence ID" value="GBF34916.1"/>
    <property type="molecule type" value="Genomic_DNA"/>
</dbReference>
<sequence>MHMETESSWHQWKHTLGRAVNLGKAVGLSDDTINNAAYRFGEFFANHFDPGNREQRLLKELWEQGDDHEKRTLAGMLSRMVDSGETR</sequence>
<dbReference type="Pfam" id="PF11588">
    <property type="entry name" value="DUF3243"/>
    <property type="match status" value="1"/>
</dbReference>
<dbReference type="AlphaFoldDB" id="A0A2L2XKV2"/>
<proteinExistence type="predicted"/>
<protein>
    <recommendedName>
        <fullName evidence="3">DUF3243 domain-containing protein</fullName>
    </recommendedName>
</protein>